<dbReference type="OMA" id="SICMWAV"/>
<evidence type="ECO:0000256" key="2">
    <source>
        <dbReference type="ARBA" id="ARBA00022824"/>
    </source>
</evidence>
<dbReference type="PANTHER" id="PTHR31792">
    <property type="entry name" value="VACUOLAR ATPASE ASSEMBLY INTEGRAL MEMBRANE PROTEIN VMA21"/>
    <property type="match status" value="1"/>
</dbReference>
<dbReference type="HOGENOM" id="CLU_137078_2_0_1"/>
<dbReference type="GO" id="GO:0005789">
    <property type="term" value="C:endoplasmic reticulum membrane"/>
    <property type="evidence" value="ECO:0007669"/>
    <property type="project" value="UniProtKB-SubCell"/>
</dbReference>
<dbReference type="AlphaFoldDB" id="I1PJX0"/>
<comment type="similarity">
    <text evidence="6">Belongs to the VMA21 family.</text>
</comment>
<evidence type="ECO:0000256" key="6">
    <source>
        <dbReference type="HAMAP-Rule" id="MF_03058"/>
    </source>
</evidence>
<dbReference type="Pfam" id="PF09446">
    <property type="entry name" value="VMA21"/>
    <property type="match status" value="1"/>
</dbReference>
<name>I1PJX0_ORYGL</name>
<evidence type="ECO:0000256" key="5">
    <source>
        <dbReference type="ARBA" id="ARBA00023329"/>
    </source>
</evidence>
<dbReference type="PANTHER" id="PTHR31792:SF3">
    <property type="entry name" value="VACUOLAR ATPASE ASSEMBLY INTEGRAL MEMBRANE PROTEIN VMA21"/>
    <property type="match status" value="1"/>
</dbReference>
<keyword evidence="4 6" id="KW-0472">Membrane</keyword>
<evidence type="ECO:0000256" key="3">
    <source>
        <dbReference type="ARBA" id="ARBA00022989"/>
    </source>
</evidence>
<keyword evidence="3 6" id="KW-1133">Transmembrane helix</keyword>
<organism evidence="7 8">
    <name type="scientific">Oryza glaberrima</name>
    <name type="common">African rice</name>
    <dbReference type="NCBI Taxonomy" id="4538"/>
    <lineage>
        <taxon>Eukaryota</taxon>
        <taxon>Viridiplantae</taxon>
        <taxon>Streptophyta</taxon>
        <taxon>Embryophyta</taxon>
        <taxon>Tracheophyta</taxon>
        <taxon>Spermatophyta</taxon>
        <taxon>Magnoliopsida</taxon>
        <taxon>Liliopsida</taxon>
        <taxon>Poales</taxon>
        <taxon>Poaceae</taxon>
        <taxon>BOP clade</taxon>
        <taxon>Oryzoideae</taxon>
        <taxon>Oryzeae</taxon>
        <taxon>Oryzinae</taxon>
        <taxon>Oryza</taxon>
    </lineage>
</organism>
<sequence>MSGVLAKFVVASVVMWTAPVATMYGFYYQIIPGASQLSSSMQTLASRFLAVISINLVIGFYICMAMKETPHQDLEPDPSE</sequence>
<dbReference type="HAMAP" id="MF_03058">
    <property type="entry name" value="VMA21"/>
    <property type="match status" value="1"/>
</dbReference>
<comment type="subcellular location">
    <subcellularLocation>
        <location evidence="6">Endoplasmic reticulum membrane</location>
        <topology evidence="6">Multi-pass membrane protein</topology>
    </subcellularLocation>
    <subcellularLocation>
        <location evidence="6">Endoplasmic reticulum-Golgi intermediate compartment membrane</location>
        <topology evidence="6">Multi-pass membrane protein</topology>
    </subcellularLocation>
    <subcellularLocation>
        <location evidence="6">Cytoplasmic vesicle</location>
        <location evidence="6">COPII-coated vesicle membrane</location>
        <topology evidence="6">Multi-pass membrane protein</topology>
    </subcellularLocation>
</comment>
<evidence type="ECO:0000313" key="7">
    <source>
        <dbReference type="EnsemblPlants" id="ORGLA04G0048900.1"/>
    </source>
</evidence>
<keyword evidence="2 6" id="KW-0256">Endoplasmic reticulum</keyword>
<keyword evidence="8" id="KW-1185">Reference proteome</keyword>
<dbReference type="EnsemblPlants" id="ORGLA04G0048900.1">
    <property type="protein sequence ID" value="ORGLA04G0048900.1"/>
    <property type="gene ID" value="ORGLA04G0048900"/>
</dbReference>
<evidence type="ECO:0000256" key="1">
    <source>
        <dbReference type="ARBA" id="ARBA00022692"/>
    </source>
</evidence>
<dbReference type="InterPro" id="IPR019013">
    <property type="entry name" value="Vma21"/>
</dbReference>
<dbReference type="STRING" id="4538.I1PJX0"/>
<dbReference type="GO" id="GO:0033116">
    <property type="term" value="C:endoplasmic reticulum-Golgi intermediate compartment membrane"/>
    <property type="evidence" value="ECO:0007669"/>
    <property type="project" value="UniProtKB-SubCell"/>
</dbReference>
<feature type="transmembrane region" description="Helical" evidence="6">
    <location>
        <begin position="6"/>
        <end position="27"/>
    </location>
</feature>
<dbReference type="Gramene" id="ORGLA04G0048900.1">
    <property type="protein sequence ID" value="ORGLA04G0048900.1"/>
    <property type="gene ID" value="ORGLA04G0048900"/>
</dbReference>
<dbReference type="GO" id="GO:0070072">
    <property type="term" value="P:vacuolar proton-transporting V-type ATPase complex assembly"/>
    <property type="evidence" value="ECO:0007669"/>
    <property type="project" value="UniProtKB-UniRule"/>
</dbReference>
<accession>I1PJX0</accession>
<proteinExistence type="inferred from homology"/>
<dbReference type="eggNOG" id="ENOG502S3YI">
    <property type="taxonomic scope" value="Eukaryota"/>
</dbReference>
<evidence type="ECO:0000256" key="4">
    <source>
        <dbReference type="ARBA" id="ARBA00023136"/>
    </source>
</evidence>
<dbReference type="GO" id="GO:0012507">
    <property type="term" value="C:ER to Golgi transport vesicle membrane"/>
    <property type="evidence" value="ECO:0007669"/>
    <property type="project" value="UniProtKB-SubCell"/>
</dbReference>
<keyword evidence="5 6" id="KW-0968">Cytoplasmic vesicle</keyword>
<comment type="function">
    <text evidence="6">Required for the assembly of the V0 complex of the vacuolar ATPase (V-ATPase) in the endoplasmic reticulum.</text>
</comment>
<feature type="transmembrane region" description="Helical" evidence="6">
    <location>
        <begin position="48"/>
        <end position="67"/>
    </location>
</feature>
<reference evidence="7 8" key="2">
    <citation type="submission" date="2018-04" db="EMBL/GenBank/DDBJ databases">
        <title>OglaRS2 (Oryza glaberrima Reference Sequence Version 2).</title>
        <authorList>
            <person name="Zhang J."/>
            <person name="Kudrna D."/>
            <person name="Lee S."/>
            <person name="Talag J."/>
            <person name="Rajasekar S."/>
            <person name="Wing R.A."/>
        </authorList>
    </citation>
    <scope>NUCLEOTIDE SEQUENCE [LARGE SCALE GENOMIC DNA]</scope>
    <source>
        <strain evidence="7 8">cv. IRGC 96717</strain>
    </source>
</reference>
<keyword evidence="1 6" id="KW-0812">Transmembrane</keyword>
<dbReference type="Proteomes" id="UP000007306">
    <property type="component" value="Chromosome 4"/>
</dbReference>
<protein>
    <recommendedName>
        <fullName evidence="6">Vacuolar ATPase assembly integral membrane protein VMA21 homolog</fullName>
    </recommendedName>
</protein>
<evidence type="ECO:0000313" key="8">
    <source>
        <dbReference type="Proteomes" id="UP000007306"/>
    </source>
</evidence>
<reference evidence="7" key="1">
    <citation type="submission" date="2015-06" db="UniProtKB">
        <authorList>
            <consortium name="EnsemblPlants"/>
        </authorList>
    </citation>
    <scope>IDENTIFICATION</scope>
</reference>